<feature type="region of interest" description="Disordered" evidence="3">
    <location>
        <begin position="29"/>
        <end position="92"/>
    </location>
</feature>
<evidence type="ECO:0000313" key="4">
    <source>
        <dbReference type="EMBL" id="GFH52474.1"/>
    </source>
</evidence>
<sequence>MAPRYSLNARARNGGALDDELTAMTDSKYDDESTAVPGDSLNAKAQGRKQARELHDSYSSDTSDEEDSRSVESEGSLDDEVSAYDEPEFDDNRSMSAQSIAAQSVARAVSRSINKGGSRLSMQANIAMRRRKMDSPKLRQKLEQEQHGDADYADGATELYKHLENHRWREVSERCRSDPLETKIWVFRKDRREKKVLWRMLPIHTAILYRAPVYVILDLLAANPDGPKEMDDRKMLPVHMACRVLCKEDVLRVLLKHNVNTVVSRDAKGRTPRDILEASGNRDQDSRVLQKVAARNKNQLIKVLTEFEIVYERLNAAQSVAGSRWSRFGADDDRSIADDGSIVSKSRPRPGSAESLGSRPGSAGSRPGSAGSRRSTRSRSKSRSRSVTRDRSDRSVDSRRSRRDDRSVSSSKSRSRSVSVGRQRGVPRVPRPEDAMRRMNKPRLPPSNAKRGGIPQRIGGGTSTRGSRGYDDDMSLRSGRSGRVSRSARRQRGGYRDDDSEFDDDDVSRLSGKISLAARGYDDDSVAGSVGTRRSRVVRRVERKPRGVVEETPVEEIEDDDDDSVITDAKSEDSDIIVEEDLPQGPLYDLWKDIENLYPVPEEYFDPKLIEKNDQILAKKKEEREKAIQNIKYYDPPKELQKLLTVITGGSADINFKRKKSVPLPEKANGRRANALGALRALSKNSKNRLRLGRTKGVIFGLLSVLRDDTANDEERVRSSNTLMYLCVPKQNAEAIYNSDPEILDTLHSGMNDSNPRVSFNCCATLFYLSKGEETRLDIVKNNPVLDTLQEMIDTYIDDGADDDEMSVGSGVGILGSPSGIRAQGAPTTDEDSLRGCRLNSLKIFLAMSKSKEGAQKMLYKTALIDTIVKVAGTMSPEENLFSMAIFANLSRNAENMNKLLLTPNLLQALARGQKSKNDECRKCATLALQNLSCNKIFRRRIGQAEICLPGITGEALSNKTNKVATESKFAAVNTIRNLAVEPSNVPGMMGTPGLTASIMLAATDTSGDEATRYIAADALSAMSQWLDSVADTCIERNGIELKGRSLASMRVYGHKAWD</sequence>
<keyword evidence="2" id="KW-0677">Repeat</keyword>
<dbReference type="InterPro" id="IPR045156">
    <property type="entry name" value="Vac8"/>
</dbReference>
<dbReference type="Gene3D" id="1.25.10.10">
    <property type="entry name" value="Leucine-rich Repeat Variant"/>
    <property type="match status" value="2"/>
</dbReference>
<dbReference type="InterPro" id="IPR011989">
    <property type="entry name" value="ARM-like"/>
</dbReference>
<dbReference type="PANTHER" id="PTHR47249">
    <property type="entry name" value="VACUOLAR PROTEIN 8"/>
    <property type="match status" value="1"/>
</dbReference>
<feature type="compositionally biased region" description="Low complexity" evidence="3">
    <location>
        <begin position="357"/>
        <end position="373"/>
    </location>
</feature>
<gene>
    <name evidence="4" type="ORF">CTEN210_08950</name>
</gene>
<feature type="compositionally biased region" description="Basic and acidic residues" evidence="3">
    <location>
        <begin position="387"/>
        <end position="407"/>
    </location>
</feature>
<comment type="similarity">
    <text evidence="1">Belongs to the beta-catenin family.</text>
</comment>
<dbReference type="PANTHER" id="PTHR47249:SF1">
    <property type="entry name" value="VACUOLAR PROTEIN 8"/>
    <property type="match status" value="1"/>
</dbReference>
<dbReference type="GO" id="GO:0043495">
    <property type="term" value="F:protein-membrane adaptor activity"/>
    <property type="evidence" value="ECO:0007669"/>
    <property type="project" value="InterPro"/>
</dbReference>
<comment type="caution">
    <text evidence="4">The sequence shown here is derived from an EMBL/GenBank/DDBJ whole genome shotgun (WGS) entry which is preliminary data.</text>
</comment>
<evidence type="ECO:0000256" key="2">
    <source>
        <dbReference type="ARBA" id="ARBA00022737"/>
    </source>
</evidence>
<keyword evidence="5" id="KW-1185">Reference proteome</keyword>
<feature type="compositionally biased region" description="Low complexity" evidence="3">
    <location>
        <begin position="408"/>
        <end position="428"/>
    </location>
</feature>
<dbReference type="InterPro" id="IPR016024">
    <property type="entry name" value="ARM-type_fold"/>
</dbReference>
<dbReference type="Proteomes" id="UP001054902">
    <property type="component" value="Unassembled WGS sequence"/>
</dbReference>
<protein>
    <submittedName>
        <fullName evidence="4">Uncharacterized protein</fullName>
    </submittedName>
</protein>
<organism evidence="4 5">
    <name type="scientific">Chaetoceros tenuissimus</name>
    <dbReference type="NCBI Taxonomy" id="426638"/>
    <lineage>
        <taxon>Eukaryota</taxon>
        <taxon>Sar</taxon>
        <taxon>Stramenopiles</taxon>
        <taxon>Ochrophyta</taxon>
        <taxon>Bacillariophyta</taxon>
        <taxon>Coscinodiscophyceae</taxon>
        <taxon>Chaetocerotophycidae</taxon>
        <taxon>Chaetocerotales</taxon>
        <taxon>Chaetocerotaceae</taxon>
        <taxon>Chaetoceros</taxon>
    </lineage>
</organism>
<dbReference type="AlphaFoldDB" id="A0AAD3H766"/>
<accession>A0AAD3H766</accession>
<feature type="region of interest" description="Disordered" evidence="3">
    <location>
        <begin position="336"/>
        <end position="507"/>
    </location>
</feature>
<evidence type="ECO:0000313" key="5">
    <source>
        <dbReference type="Proteomes" id="UP001054902"/>
    </source>
</evidence>
<name>A0AAD3H766_9STRA</name>
<dbReference type="EMBL" id="BLLK01000045">
    <property type="protein sequence ID" value="GFH52474.1"/>
    <property type="molecule type" value="Genomic_DNA"/>
</dbReference>
<evidence type="ECO:0000256" key="3">
    <source>
        <dbReference type="SAM" id="MobiDB-lite"/>
    </source>
</evidence>
<feature type="compositionally biased region" description="Basic residues" evidence="3">
    <location>
        <begin position="374"/>
        <end position="386"/>
    </location>
</feature>
<dbReference type="SUPFAM" id="SSF48371">
    <property type="entry name" value="ARM repeat"/>
    <property type="match status" value="1"/>
</dbReference>
<dbReference type="GO" id="GO:0071562">
    <property type="term" value="P:nucleus-vacuole junction assembly"/>
    <property type="evidence" value="ECO:0007669"/>
    <property type="project" value="InterPro"/>
</dbReference>
<evidence type="ECO:0000256" key="1">
    <source>
        <dbReference type="ARBA" id="ARBA00005462"/>
    </source>
</evidence>
<reference evidence="4 5" key="1">
    <citation type="journal article" date="2021" name="Sci. Rep.">
        <title>The genome of the diatom Chaetoceros tenuissimus carries an ancient integrated fragment of an extant virus.</title>
        <authorList>
            <person name="Hongo Y."/>
            <person name="Kimura K."/>
            <person name="Takaki Y."/>
            <person name="Yoshida Y."/>
            <person name="Baba S."/>
            <person name="Kobayashi G."/>
            <person name="Nagasaki K."/>
            <person name="Hano T."/>
            <person name="Tomaru Y."/>
        </authorList>
    </citation>
    <scope>NUCLEOTIDE SEQUENCE [LARGE SCALE GENOMIC DNA]</scope>
    <source>
        <strain evidence="4 5">NIES-3715</strain>
    </source>
</reference>
<proteinExistence type="inferred from homology"/>
<feature type="compositionally biased region" description="Acidic residues" evidence="3">
    <location>
        <begin position="75"/>
        <end position="89"/>
    </location>
</feature>